<evidence type="ECO:0000313" key="3">
    <source>
        <dbReference type="Proteomes" id="UP000037460"/>
    </source>
</evidence>
<proteinExistence type="predicted"/>
<feature type="compositionally biased region" description="Acidic residues" evidence="1">
    <location>
        <begin position="12"/>
        <end position="21"/>
    </location>
</feature>
<accession>A0A0M0K9E8</accession>
<feature type="compositionally biased region" description="Basic and acidic residues" evidence="1">
    <location>
        <begin position="1"/>
        <end position="11"/>
    </location>
</feature>
<organism evidence="2 3">
    <name type="scientific">Chrysochromulina tobinii</name>
    <dbReference type="NCBI Taxonomy" id="1460289"/>
    <lineage>
        <taxon>Eukaryota</taxon>
        <taxon>Haptista</taxon>
        <taxon>Haptophyta</taxon>
        <taxon>Prymnesiophyceae</taxon>
        <taxon>Prymnesiales</taxon>
        <taxon>Chrysochromulinaceae</taxon>
        <taxon>Chrysochromulina</taxon>
    </lineage>
</organism>
<feature type="compositionally biased region" description="Low complexity" evidence="1">
    <location>
        <begin position="39"/>
        <end position="49"/>
    </location>
</feature>
<sequence length="71" mass="7354">MRSEQQKKAAQEEDADDEHADDDGAHDAPRVPLNPFGKANAASKAAAEATSKGPKRTLPVTAAVGAKKSKA</sequence>
<evidence type="ECO:0000256" key="1">
    <source>
        <dbReference type="SAM" id="MobiDB-lite"/>
    </source>
</evidence>
<name>A0A0M0K9E8_9EUKA</name>
<gene>
    <name evidence="2" type="ORF">Ctob_015859</name>
</gene>
<feature type="region of interest" description="Disordered" evidence="1">
    <location>
        <begin position="1"/>
        <end position="71"/>
    </location>
</feature>
<dbReference type="AlphaFoldDB" id="A0A0M0K9E8"/>
<keyword evidence="3" id="KW-1185">Reference proteome</keyword>
<protein>
    <submittedName>
        <fullName evidence="2">Uncharacterized protein</fullName>
    </submittedName>
</protein>
<evidence type="ECO:0000313" key="2">
    <source>
        <dbReference type="EMBL" id="KOO35456.1"/>
    </source>
</evidence>
<dbReference type="Proteomes" id="UP000037460">
    <property type="component" value="Unassembled WGS sequence"/>
</dbReference>
<comment type="caution">
    <text evidence="2">The sequence shown here is derived from an EMBL/GenBank/DDBJ whole genome shotgun (WGS) entry which is preliminary data.</text>
</comment>
<dbReference type="EMBL" id="JWZX01000861">
    <property type="protein sequence ID" value="KOO35456.1"/>
    <property type="molecule type" value="Genomic_DNA"/>
</dbReference>
<reference evidence="3" key="1">
    <citation type="journal article" date="2015" name="PLoS Genet.">
        <title>Genome Sequence and Transcriptome Analyses of Chrysochromulina tobin: Metabolic Tools for Enhanced Algal Fitness in the Prominent Order Prymnesiales (Haptophyceae).</title>
        <authorList>
            <person name="Hovde B.T."/>
            <person name="Deodato C.R."/>
            <person name="Hunsperger H.M."/>
            <person name="Ryken S.A."/>
            <person name="Yost W."/>
            <person name="Jha R.K."/>
            <person name="Patterson J."/>
            <person name="Monnat R.J. Jr."/>
            <person name="Barlow S.B."/>
            <person name="Starkenburg S.R."/>
            <person name="Cattolico R.A."/>
        </authorList>
    </citation>
    <scope>NUCLEOTIDE SEQUENCE</scope>
    <source>
        <strain evidence="3">CCMP291</strain>
    </source>
</reference>